<dbReference type="InterPro" id="IPR015500">
    <property type="entry name" value="Peptidase_S8_subtilisin-rel"/>
</dbReference>
<evidence type="ECO:0000256" key="1">
    <source>
        <dbReference type="ARBA" id="ARBA00011073"/>
    </source>
</evidence>
<dbReference type="SUPFAM" id="SSF52743">
    <property type="entry name" value="Subtilisin-like"/>
    <property type="match status" value="1"/>
</dbReference>
<dbReference type="InterPro" id="IPR010259">
    <property type="entry name" value="S8pro/Inhibitor_I9"/>
</dbReference>
<dbReference type="Pfam" id="PF17766">
    <property type="entry name" value="fn3_6"/>
    <property type="match status" value="1"/>
</dbReference>
<evidence type="ECO:0000313" key="12">
    <source>
        <dbReference type="EMBL" id="KAG0585915.1"/>
    </source>
</evidence>
<feature type="chain" id="PRO_5035907873" evidence="8">
    <location>
        <begin position="31"/>
        <end position="796"/>
    </location>
</feature>
<evidence type="ECO:0000259" key="9">
    <source>
        <dbReference type="Pfam" id="PF00082"/>
    </source>
</evidence>
<evidence type="ECO:0000256" key="2">
    <source>
        <dbReference type="ARBA" id="ARBA00022670"/>
    </source>
</evidence>
<sequence length="796" mass="85771">MRTDSLAQGCQVVLVNVIFILSLVLKATNGAPVGSETYIIHTMKNTTHHDEMAKHAWYLELMEGAKHVLAEGRPDDGMQCLHHVYHHVFDGFSASLTLEQAEYMRALPCVRSLHRDRVHKPDTTRSPEFVGLAGGSNNFLWPKSNYGDGVIIGVIDTGIWPESVSFDDTGLESVDTKKWKGICQEGERFTISNCNNKIIGARYISEGFDKAHPGEIEEAGDYRSARDFDGHGTHTAATAAGRWASDASFEGAARGVARGMAPNARIAVYKVLWETKEGDNSGMESDIMKGIDFAVGDGVDIISFSISEDFNEDGSILDFFEDLTVRAAYNAVKRGVFFSTSAGNIGPQPGTVNKVAPWYTTVAATTQDREVQQNVVLGNGETLVGRAGNFSANLLQATNASLIYAGHAAINTDLAENASFCQADTLETSLVAGKLLVCLEDDSGIHSPRITGLNVVGVIFANVLALGEELSVSNRRYINTQVGYNANLRIMDYLSSTETPTATILPVNTVYGVKPAPKVYGFSSRGPIRYGRGQWLKPDIAAPGVDILAAGIDGDRSFVFMTGTSMACPHVSGYAALIRSIHLNWSPAAIRSALMTTATTLDNTNHNITAAESSTDATPFGYGAGFARPEKAVDPGLVYDMGRNDYLLFLCGLKYTRDEIELIDADTGTDGFACPTNPPARIQDTNLPTFLADFEDSAALSNFGMSMKFNRTLTNVGESATVTYRASVDVSPPGFLVTIEPSTLQFSNASPNQTFVLTVAHVDTDTLPKGTRRYGSVSWTDGAHVVRSSVVVMVGF</sequence>
<keyword evidence="4 7" id="KW-0378">Hydrolase</keyword>
<dbReference type="InterPro" id="IPR023828">
    <property type="entry name" value="Peptidase_S8_Ser-AS"/>
</dbReference>
<dbReference type="PROSITE" id="PS00138">
    <property type="entry name" value="SUBTILASE_SER"/>
    <property type="match status" value="1"/>
</dbReference>
<feature type="active site" description="Charge relay system" evidence="6 7">
    <location>
        <position position="231"/>
    </location>
</feature>
<dbReference type="CDD" id="cd02120">
    <property type="entry name" value="PA_subtilisin_like"/>
    <property type="match status" value="1"/>
</dbReference>
<feature type="active site" description="Charge relay system" evidence="6 7">
    <location>
        <position position="156"/>
    </location>
</feature>
<name>A0A8T0ISA1_CERPU</name>
<evidence type="ECO:0000256" key="5">
    <source>
        <dbReference type="ARBA" id="ARBA00022825"/>
    </source>
</evidence>
<accession>A0A8T0ISA1</accession>
<evidence type="ECO:0000256" key="3">
    <source>
        <dbReference type="ARBA" id="ARBA00022729"/>
    </source>
</evidence>
<evidence type="ECO:0000259" key="10">
    <source>
        <dbReference type="Pfam" id="PF05922"/>
    </source>
</evidence>
<dbReference type="Gene3D" id="2.60.40.2310">
    <property type="match status" value="1"/>
</dbReference>
<keyword evidence="5 7" id="KW-0720">Serine protease</keyword>
<keyword evidence="3 8" id="KW-0732">Signal</keyword>
<dbReference type="AlphaFoldDB" id="A0A8T0ISA1"/>
<comment type="similarity">
    <text evidence="1 7">Belongs to the peptidase S8 family.</text>
</comment>
<evidence type="ECO:0000256" key="4">
    <source>
        <dbReference type="ARBA" id="ARBA00022801"/>
    </source>
</evidence>
<feature type="signal peptide" evidence="8">
    <location>
        <begin position="1"/>
        <end position="30"/>
    </location>
</feature>
<evidence type="ECO:0000256" key="7">
    <source>
        <dbReference type="PROSITE-ProRule" id="PRU01240"/>
    </source>
</evidence>
<dbReference type="Gene3D" id="3.50.30.30">
    <property type="match status" value="1"/>
</dbReference>
<dbReference type="InterPro" id="IPR037045">
    <property type="entry name" value="S8pro/Inhibitor_I9_sf"/>
</dbReference>
<dbReference type="Pfam" id="PF05922">
    <property type="entry name" value="Inhibitor_I9"/>
    <property type="match status" value="1"/>
</dbReference>
<dbReference type="PRINTS" id="PR00723">
    <property type="entry name" value="SUBTILISIN"/>
</dbReference>
<dbReference type="FunFam" id="3.40.50.200:FF:000006">
    <property type="entry name" value="Subtilisin-like protease SBT1.5"/>
    <property type="match status" value="1"/>
</dbReference>
<feature type="domain" description="Peptidase S8/S53" evidence="9">
    <location>
        <begin position="147"/>
        <end position="609"/>
    </location>
</feature>
<feature type="active site" description="Charge relay system" evidence="6 7">
    <location>
        <position position="565"/>
    </location>
</feature>
<dbReference type="GO" id="GO:0006508">
    <property type="term" value="P:proteolysis"/>
    <property type="evidence" value="ECO:0007669"/>
    <property type="project" value="UniProtKB-KW"/>
</dbReference>
<dbReference type="InterPro" id="IPR000209">
    <property type="entry name" value="Peptidase_S8/S53_dom"/>
</dbReference>
<protein>
    <submittedName>
        <fullName evidence="12">Uncharacterized protein</fullName>
    </submittedName>
</protein>
<dbReference type="InterPro" id="IPR036852">
    <property type="entry name" value="Peptidase_S8/S53_dom_sf"/>
</dbReference>
<dbReference type="PROSITE" id="PS51892">
    <property type="entry name" value="SUBTILASE"/>
    <property type="match status" value="1"/>
</dbReference>
<reference evidence="12" key="1">
    <citation type="submission" date="2020-06" db="EMBL/GenBank/DDBJ databases">
        <title>WGS assembly of Ceratodon purpureus strain R40.</title>
        <authorList>
            <person name="Carey S.B."/>
            <person name="Jenkins J."/>
            <person name="Shu S."/>
            <person name="Lovell J.T."/>
            <person name="Sreedasyam A."/>
            <person name="Maumus F."/>
            <person name="Tiley G.P."/>
            <person name="Fernandez-Pozo N."/>
            <person name="Barry K."/>
            <person name="Chen C."/>
            <person name="Wang M."/>
            <person name="Lipzen A."/>
            <person name="Daum C."/>
            <person name="Saski C.A."/>
            <person name="Payton A.C."/>
            <person name="Mcbreen J.C."/>
            <person name="Conrad R.E."/>
            <person name="Kollar L.M."/>
            <person name="Olsson S."/>
            <person name="Huttunen S."/>
            <person name="Landis J.B."/>
            <person name="Wickett N.J."/>
            <person name="Johnson M.G."/>
            <person name="Rensing S.A."/>
            <person name="Grimwood J."/>
            <person name="Schmutz J."/>
            <person name="Mcdaniel S.F."/>
        </authorList>
    </citation>
    <scope>NUCLEOTIDE SEQUENCE</scope>
    <source>
        <strain evidence="12">R40</strain>
    </source>
</reference>
<evidence type="ECO:0000256" key="8">
    <source>
        <dbReference type="SAM" id="SignalP"/>
    </source>
</evidence>
<organism evidence="12 13">
    <name type="scientific">Ceratodon purpureus</name>
    <name type="common">Fire moss</name>
    <name type="synonym">Dicranum purpureum</name>
    <dbReference type="NCBI Taxonomy" id="3225"/>
    <lineage>
        <taxon>Eukaryota</taxon>
        <taxon>Viridiplantae</taxon>
        <taxon>Streptophyta</taxon>
        <taxon>Embryophyta</taxon>
        <taxon>Bryophyta</taxon>
        <taxon>Bryophytina</taxon>
        <taxon>Bryopsida</taxon>
        <taxon>Dicranidae</taxon>
        <taxon>Pseudoditrichales</taxon>
        <taxon>Ditrichaceae</taxon>
        <taxon>Ceratodon</taxon>
    </lineage>
</organism>
<dbReference type="InterPro" id="IPR045051">
    <property type="entry name" value="SBT"/>
</dbReference>
<dbReference type="PANTHER" id="PTHR10795">
    <property type="entry name" value="PROPROTEIN CONVERTASE SUBTILISIN/KEXIN"/>
    <property type="match status" value="1"/>
</dbReference>
<keyword evidence="2 7" id="KW-0645">Protease</keyword>
<feature type="domain" description="Inhibitor I9" evidence="10">
    <location>
        <begin position="37"/>
        <end position="118"/>
    </location>
</feature>
<dbReference type="InterPro" id="IPR041469">
    <property type="entry name" value="Subtilisin-like_FN3"/>
</dbReference>
<dbReference type="Gene3D" id="3.30.70.80">
    <property type="entry name" value="Peptidase S8 propeptide/proteinase inhibitor I9"/>
    <property type="match status" value="1"/>
</dbReference>
<dbReference type="Pfam" id="PF00082">
    <property type="entry name" value="Peptidase_S8"/>
    <property type="match status" value="1"/>
</dbReference>
<dbReference type="Proteomes" id="UP000822688">
    <property type="component" value="Chromosome 2"/>
</dbReference>
<dbReference type="EMBL" id="CM026422">
    <property type="protein sequence ID" value="KAG0585915.1"/>
    <property type="molecule type" value="Genomic_DNA"/>
</dbReference>
<evidence type="ECO:0000256" key="6">
    <source>
        <dbReference type="PIRSR" id="PIRSR615500-1"/>
    </source>
</evidence>
<evidence type="ECO:0000313" key="13">
    <source>
        <dbReference type="Proteomes" id="UP000822688"/>
    </source>
</evidence>
<comment type="caution">
    <text evidence="12">The sequence shown here is derived from an EMBL/GenBank/DDBJ whole genome shotgun (WGS) entry which is preliminary data.</text>
</comment>
<proteinExistence type="inferred from homology"/>
<evidence type="ECO:0000259" key="11">
    <source>
        <dbReference type="Pfam" id="PF17766"/>
    </source>
</evidence>
<dbReference type="CDD" id="cd04852">
    <property type="entry name" value="Peptidases_S8_3"/>
    <property type="match status" value="1"/>
</dbReference>
<dbReference type="GO" id="GO:0004252">
    <property type="term" value="F:serine-type endopeptidase activity"/>
    <property type="evidence" value="ECO:0007669"/>
    <property type="project" value="UniProtKB-UniRule"/>
</dbReference>
<keyword evidence="13" id="KW-1185">Reference proteome</keyword>
<gene>
    <name evidence="12" type="ORF">KC19_2G049200</name>
</gene>
<feature type="domain" description="Subtilisin-like protease fibronectin type-III" evidence="11">
    <location>
        <begin position="684"/>
        <end position="792"/>
    </location>
</feature>
<dbReference type="Gene3D" id="3.40.50.200">
    <property type="entry name" value="Peptidase S8/S53 domain"/>
    <property type="match status" value="1"/>
</dbReference>
<dbReference type="InterPro" id="IPR034197">
    <property type="entry name" value="Peptidases_S8_3"/>
</dbReference>